<dbReference type="AlphaFoldDB" id="A0A5M8PCS7"/>
<proteinExistence type="predicted"/>
<name>A0A5M8PCS7_9LECA</name>
<gene>
    <name evidence="1" type="ORF">FRX48_09183</name>
</gene>
<protein>
    <submittedName>
        <fullName evidence="1">Uncharacterized protein</fullName>
    </submittedName>
</protein>
<dbReference type="Proteomes" id="UP000324767">
    <property type="component" value="Unassembled WGS sequence"/>
</dbReference>
<evidence type="ECO:0000313" key="1">
    <source>
        <dbReference type="EMBL" id="KAA6407117.1"/>
    </source>
</evidence>
<evidence type="ECO:0000313" key="2">
    <source>
        <dbReference type="Proteomes" id="UP000324767"/>
    </source>
</evidence>
<dbReference type="EMBL" id="VXIT01000020">
    <property type="protein sequence ID" value="KAA6407117.1"/>
    <property type="molecule type" value="Genomic_DNA"/>
</dbReference>
<organism evidence="1 2">
    <name type="scientific">Lasallia pustulata</name>
    <dbReference type="NCBI Taxonomy" id="136370"/>
    <lineage>
        <taxon>Eukaryota</taxon>
        <taxon>Fungi</taxon>
        <taxon>Dikarya</taxon>
        <taxon>Ascomycota</taxon>
        <taxon>Pezizomycotina</taxon>
        <taxon>Lecanoromycetes</taxon>
        <taxon>OSLEUM clade</taxon>
        <taxon>Umbilicariomycetidae</taxon>
        <taxon>Umbilicariales</taxon>
        <taxon>Umbilicariaceae</taxon>
        <taxon>Lasallia</taxon>
    </lineage>
</organism>
<accession>A0A5M8PCS7</accession>
<comment type="caution">
    <text evidence="1">The sequence shown here is derived from an EMBL/GenBank/DDBJ whole genome shotgun (WGS) entry which is preliminary data.</text>
</comment>
<sequence>MAGVALYLRHEVSGLVPGFSFILTWHVELGRLRTTHMKPEGDEDLWRHLRIQISRMVLHRTVTSPPTKISPTQGATPESVLVLALLDADTLQSLTVDMEAAMDLLKAISVERVPTEGVATEGFQAVVLIILTTVGGTTAATSLLVYFPALVTKVGSTHPQQRVTIPKDVDSVKALEAILSSVARTL</sequence>
<reference evidence="1 2" key="1">
    <citation type="submission" date="2019-09" db="EMBL/GenBank/DDBJ databases">
        <title>The hologenome of the rock-dwelling lichen Lasallia pustulata.</title>
        <authorList>
            <person name="Greshake Tzovaras B."/>
            <person name="Segers F."/>
            <person name="Bicker A."/>
            <person name="Dal Grande F."/>
            <person name="Otte J."/>
            <person name="Hankeln T."/>
            <person name="Schmitt I."/>
            <person name="Ebersberger I."/>
        </authorList>
    </citation>
    <scope>NUCLEOTIDE SEQUENCE [LARGE SCALE GENOMIC DNA]</scope>
    <source>
        <strain evidence="1">A1-1</strain>
    </source>
</reference>